<feature type="region of interest" description="Disordered" evidence="2">
    <location>
        <begin position="228"/>
        <end position="255"/>
    </location>
</feature>
<evidence type="ECO:0000256" key="1">
    <source>
        <dbReference type="SAM" id="Coils"/>
    </source>
</evidence>
<proteinExistence type="predicted"/>
<name>A0A3N4Z9Y2_9MICO</name>
<feature type="coiled-coil region" evidence="1">
    <location>
        <begin position="92"/>
        <end position="119"/>
    </location>
</feature>
<dbReference type="EMBL" id="RKRA01000001">
    <property type="protein sequence ID" value="RPF28874.1"/>
    <property type="molecule type" value="Genomic_DNA"/>
</dbReference>
<reference evidence="3 4" key="1">
    <citation type="submission" date="2018-11" db="EMBL/GenBank/DDBJ databases">
        <title>Sequencing the genomes of 1000 actinobacteria strains.</title>
        <authorList>
            <person name="Klenk H.-P."/>
        </authorList>
    </citation>
    <scope>NUCLEOTIDE SEQUENCE [LARGE SCALE GENOMIC DNA]</scope>
    <source>
        <strain evidence="3 4">DSM 14418</strain>
    </source>
</reference>
<protein>
    <submittedName>
        <fullName evidence="3">Uncharacterized protein</fullName>
    </submittedName>
</protein>
<comment type="caution">
    <text evidence="3">The sequence shown here is derived from an EMBL/GenBank/DDBJ whole genome shotgun (WGS) entry which is preliminary data.</text>
</comment>
<dbReference type="Proteomes" id="UP000280726">
    <property type="component" value="Unassembled WGS sequence"/>
</dbReference>
<evidence type="ECO:0000313" key="3">
    <source>
        <dbReference type="EMBL" id="RPF28874.1"/>
    </source>
</evidence>
<feature type="compositionally biased region" description="Low complexity" evidence="2">
    <location>
        <begin position="233"/>
        <end position="242"/>
    </location>
</feature>
<dbReference type="AlphaFoldDB" id="A0A3N4Z9Y2"/>
<sequence length="327" mass="34427">MPGGRSAGGSGWSGKGLVGLTGAVTDLSAVAQELYGLTPAEFTPARNARAKELRAAGEKELADAVRAMPRPSAAAWLANAMVRHLGEEVTGLLELGEELRRAQADLDAAQLRELTAQRRRLVSALARRGRELAGELGHKVGPGVVEQLAATLNAAMTDKDAAEALRTGLLVGPMESAGLGRVDLDGVLAVPGAAGERAPEGVAPLARKRAARDAERARAREAAARRLAEAQEHLASAEAEAATADRRRRKAEEHVRSLQAGVLQARAETEDLRRRLESAEVALERVEDELADAEDDREVAVADDAGARSDVEAARAALAALRLEQGR</sequence>
<keyword evidence="1" id="KW-0175">Coiled coil</keyword>
<gene>
    <name evidence="3" type="ORF">EDD32_3423</name>
</gene>
<keyword evidence="4" id="KW-1185">Reference proteome</keyword>
<evidence type="ECO:0000256" key="2">
    <source>
        <dbReference type="SAM" id="MobiDB-lite"/>
    </source>
</evidence>
<accession>A0A3N4Z9Y2</accession>
<organism evidence="3 4">
    <name type="scientific">Georgenia muralis</name>
    <dbReference type="NCBI Taxonomy" id="154117"/>
    <lineage>
        <taxon>Bacteria</taxon>
        <taxon>Bacillati</taxon>
        <taxon>Actinomycetota</taxon>
        <taxon>Actinomycetes</taxon>
        <taxon>Micrococcales</taxon>
        <taxon>Bogoriellaceae</taxon>
        <taxon>Georgenia</taxon>
    </lineage>
</organism>
<evidence type="ECO:0000313" key="4">
    <source>
        <dbReference type="Proteomes" id="UP000280726"/>
    </source>
</evidence>